<dbReference type="InterPro" id="IPR000688">
    <property type="entry name" value="HypA/HybF"/>
</dbReference>
<comment type="function">
    <text evidence="4">Involved in the maturation of [NiFe] hydrogenases. Required for nickel insertion into the metal center of the hydrogenase.</text>
</comment>
<dbReference type="Pfam" id="PF01155">
    <property type="entry name" value="HypA"/>
    <property type="match status" value="1"/>
</dbReference>
<evidence type="ECO:0000256" key="2">
    <source>
        <dbReference type="ARBA" id="ARBA00022723"/>
    </source>
</evidence>
<proteinExistence type="inferred from homology"/>
<sequence length="114" mass="12336">MHELAITQSILDIALHAASEQHAARIRAIRLKIGAFSGVVPECVQMYLDVLAKGTPAEGAKIEAETVPLRVQCRACGATGEIDRRHIACPVCGSVDLHRLSGREFYVDSIEVDV</sequence>
<keyword evidence="3 4" id="KW-0862">Zinc</keyword>
<name>A0A9D1XYU5_9FIRM</name>
<feature type="binding site" evidence="4">
    <location>
        <position position="73"/>
    </location>
    <ligand>
        <name>Zn(2+)</name>
        <dbReference type="ChEBI" id="CHEBI:29105"/>
    </ligand>
</feature>
<evidence type="ECO:0000256" key="4">
    <source>
        <dbReference type="HAMAP-Rule" id="MF_00213"/>
    </source>
</evidence>
<reference evidence="5" key="1">
    <citation type="journal article" date="2021" name="PeerJ">
        <title>Extensive microbial diversity within the chicken gut microbiome revealed by metagenomics and culture.</title>
        <authorList>
            <person name="Gilroy R."/>
            <person name="Ravi A."/>
            <person name="Getino M."/>
            <person name="Pursley I."/>
            <person name="Horton D.L."/>
            <person name="Alikhan N.F."/>
            <person name="Baker D."/>
            <person name="Gharbi K."/>
            <person name="Hall N."/>
            <person name="Watson M."/>
            <person name="Adriaenssens E.M."/>
            <person name="Foster-Nyarko E."/>
            <person name="Jarju S."/>
            <person name="Secka A."/>
            <person name="Antonio M."/>
            <person name="Oren A."/>
            <person name="Chaudhuri R.R."/>
            <person name="La Ragione R."/>
            <person name="Hildebrand F."/>
            <person name="Pallen M.J."/>
        </authorList>
    </citation>
    <scope>NUCLEOTIDE SEQUENCE</scope>
    <source>
        <strain evidence="5">ChiHecec2B26-7398</strain>
    </source>
</reference>
<organism evidence="5 6">
    <name type="scientific">Candidatus Gemmiger excrementipullorum</name>
    <dbReference type="NCBI Taxonomy" id="2838610"/>
    <lineage>
        <taxon>Bacteria</taxon>
        <taxon>Bacillati</taxon>
        <taxon>Bacillota</taxon>
        <taxon>Clostridia</taxon>
        <taxon>Eubacteriales</taxon>
        <taxon>Gemmiger</taxon>
    </lineage>
</organism>
<feature type="binding site" evidence="4">
    <location>
        <position position="76"/>
    </location>
    <ligand>
        <name>Zn(2+)</name>
        <dbReference type="ChEBI" id="CHEBI:29105"/>
    </ligand>
</feature>
<dbReference type="PIRSF" id="PIRSF004761">
    <property type="entry name" value="Hydrgn_mat_HypA"/>
    <property type="match status" value="1"/>
</dbReference>
<dbReference type="GO" id="GO:0008270">
    <property type="term" value="F:zinc ion binding"/>
    <property type="evidence" value="ECO:0007669"/>
    <property type="project" value="UniProtKB-UniRule"/>
</dbReference>
<dbReference type="EMBL" id="DXEI01000005">
    <property type="protein sequence ID" value="HIX93852.1"/>
    <property type="molecule type" value="Genomic_DNA"/>
</dbReference>
<dbReference type="GO" id="GO:0016151">
    <property type="term" value="F:nickel cation binding"/>
    <property type="evidence" value="ECO:0007669"/>
    <property type="project" value="UniProtKB-UniRule"/>
</dbReference>
<feature type="binding site" evidence="4">
    <location>
        <position position="89"/>
    </location>
    <ligand>
        <name>Zn(2+)</name>
        <dbReference type="ChEBI" id="CHEBI:29105"/>
    </ligand>
</feature>
<dbReference type="PANTHER" id="PTHR34535">
    <property type="entry name" value="HYDROGENASE MATURATION FACTOR HYPA"/>
    <property type="match status" value="1"/>
</dbReference>
<dbReference type="HAMAP" id="MF_00213">
    <property type="entry name" value="HypA_HybF"/>
    <property type="match status" value="1"/>
</dbReference>
<reference evidence="5" key="2">
    <citation type="submission" date="2021-04" db="EMBL/GenBank/DDBJ databases">
        <authorList>
            <person name="Gilroy R."/>
        </authorList>
    </citation>
    <scope>NUCLEOTIDE SEQUENCE</scope>
    <source>
        <strain evidence="5">ChiHecec2B26-7398</strain>
    </source>
</reference>
<comment type="caution">
    <text evidence="5">The sequence shown here is derived from an EMBL/GenBank/DDBJ whole genome shotgun (WGS) entry which is preliminary data.</text>
</comment>
<evidence type="ECO:0000313" key="5">
    <source>
        <dbReference type="EMBL" id="HIX93852.1"/>
    </source>
</evidence>
<dbReference type="Proteomes" id="UP000886751">
    <property type="component" value="Unassembled WGS sequence"/>
</dbReference>
<dbReference type="GO" id="GO:0051604">
    <property type="term" value="P:protein maturation"/>
    <property type="evidence" value="ECO:0007669"/>
    <property type="project" value="InterPro"/>
</dbReference>
<comment type="similarity">
    <text evidence="4">Belongs to the HypA/HybF family.</text>
</comment>
<evidence type="ECO:0000313" key="6">
    <source>
        <dbReference type="Proteomes" id="UP000886751"/>
    </source>
</evidence>
<evidence type="ECO:0000256" key="1">
    <source>
        <dbReference type="ARBA" id="ARBA00022596"/>
    </source>
</evidence>
<feature type="binding site" evidence="4">
    <location>
        <position position="2"/>
    </location>
    <ligand>
        <name>Ni(2+)</name>
        <dbReference type="ChEBI" id="CHEBI:49786"/>
    </ligand>
</feature>
<protein>
    <recommendedName>
        <fullName evidence="4">Hydrogenase maturation factor HypA</fullName>
    </recommendedName>
</protein>
<keyword evidence="1 4" id="KW-0533">Nickel</keyword>
<evidence type="ECO:0000256" key="3">
    <source>
        <dbReference type="ARBA" id="ARBA00022833"/>
    </source>
</evidence>
<accession>A0A9D1XYU5</accession>
<dbReference type="Gene3D" id="3.30.2320.80">
    <property type="match status" value="1"/>
</dbReference>
<dbReference type="NCBIfam" id="TIGR00100">
    <property type="entry name" value="hypA"/>
    <property type="match status" value="1"/>
</dbReference>
<gene>
    <name evidence="4 5" type="primary">hypA</name>
    <name evidence="5" type="ORF">H9846_00105</name>
</gene>
<dbReference type="AlphaFoldDB" id="A0A9D1XYU5"/>
<feature type="binding site" evidence="4">
    <location>
        <position position="92"/>
    </location>
    <ligand>
        <name>Zn(2+)</name>
        <dbReference type="ChEBI" id="CHEBI:29105"/>
    </ligand>
</feature>
<dbReference type="PANTHER" id="PTHR34535:SF3">
    <property type="entry name" value="HYDROGENASE MATURATION FACTOR HYPA"/>
    <property type="match status" value="1"/>
</dbReference>
<keyword evidence="2 4" id="KW-0479">Metal-binding</keyword>